<evidence type="ECO:0000313" key="2">
    <source>
        <dbReference type="EMBL" id="JAP09068.1"/>
    </source>
</evidence>
<sequence length="78" mass="9427">FIPLFFYQLENPHFFSSPVSSSVFFFIFSLFFSFPAFFCFFIFIKKHSSRLYKKKKQFFCVFISPLPLILWSYRSSSS</sequence>
<dbReference type="AlphaFoldDB" id="A0A0V0GLT0"/>
<proteinExistence type="predicted"/>
<keyword evidence="1" id="KW-0472">Membrane</keyword>
<keyword evidence="1" id="KW-0812">Transmembrane</keyword>
<feature type="non-terminal residue" evidence="2">
    <location>
        <position position="1"/>
    </location>
</feature>
<evidence type="ECO:0000256" key="1">
    <source>
        <dbReference type="SAM" id="Phobius"/>
    </source>
</evidence>
<keyword evidence="1" id="KW-1133">Transmembrane helix</keyword>
<protein>
    <submittedName>
        <fullName evidence="2">Putative ovule protein</fullName>
    </submittedName>
</protein>
<dbReference type="EMBL" id="GEDG01035730">
    <property type="protein sequence ID" value="JAP09068.1"/>
    <property type="molecule type" value="Transcribed_RNA"/>
</dbReference>
<feature type="transmembrane region" description="Helical" evidence="1">
    <location>
        <begin position="23"/>
        <end position="44"/>
    </location>
</feature>
<organism evidence="2">
    <name type="scientific">Solanum chacoense</name>
    <name type="common">Chaco potato</name>
    <dbReference type="NCBI Taxonomy" id="4108"/>
    <lineage>
        <taxon>Eukaryota</taxon>
        <taxon>Viridiplantae</taxon>
        <taxon>Streptophyta</taxon>
        <taxon>Embryophyta</taxon>
        <taxon>Tracheophyta</taxon>
        <taxon>Spermatophyta</taxon>
        <taxon>Magnoliopsida</taxon>
        <taxon>eudicotyledons</taxon>
        <taxon>Gunneridae</taxon>
        <taxon>Pentapetalae</taxon>
        <taxon>asterids</taxon>
        <taxon>lamiids</taxon>
        <taxon>Solanales</taxon>
        <taxon>Solanaceae</taxon>
        <taxon>Solanoideae</taxon>
        <taxon>Solaneae</taxon>
        <taxon>Solanum</taxon>
    </lineage>
</organism>
<accession>A0A0V0GLT0</accession>
<name>A0A0V0GLT0_SOLCH</name>
<reference evidence="2" key="1">
    <citation type="submission" date="2015-12" db="EMBL/GenBank/DDBJ databases">
        <title>Gene expression during late stages of embryo sac development: a critical building block for successful pollen-pistil interactions.</title>
        <authorList>
            <person name="Liu Y."/>
            <person name="Joly V."/>
            <person name="Sabar M."/>
            <person name="Matton D.P."/>
        </authorList>
    </citation>
    <scope>NUCLEOTIDE SEQUENCE</scope>
</reference>
<feature type="transmembrane region" description="Helical" evidence="1">
    <location>
        <begin position="56"/>
        <end position="73"/>
    </location>
</feature>